<gene>
    <name evidence="2" type="ORF">LR48_Vigan03g227000</name>
</gene>
<reference evidence="3" key="1">
    <citation type="journal article" date="2015" name="Proc. Natl. Acad. Sci. U.S.A.">
        <title>Genome sequencing of adzuki bean (Vigna angularis) provides insight into high starch and low fat accumulation and domestication.</title>
        <authorList>
            <person name="Yang K."/>
            <person name="Tian Z."/>
            <person name="Chen C."/>
            <person name="Luo L."/>
            <person name="Zhao B."/>
            <person name="Wang Z."/>
            <person name="Yu L."/>
            <person name="Li Y."/>
            <person name="Sun Y."/>
            <person name="Li W."/>
            <person name="Chen Y."/>
            <person name="Li Y."/>
            <person name="Zhang Y."/>
            <person name="Ai D."/>
            <person name="Zhao J."/>
            <person name="Shang C."/>
            <person name="Ma Y."/>
            <person name="Wu B."/>
            <person name="Wang M."/>
            <person name="Gao L."/>
            <person name="Sun D."/>
            <person name="Zhang P."/>
            <person name="Guo F."/>
            <person name="Wang W."/>
            <person name="Li Y."/>
            <person name="Wang J."/>
            <person name="Varshney R.K."/>
            <person name="Wang J."/>
            <person name="Ling H.Q."/>
            <person name="Wan P."/>
        </authorList>
    </citation>
    <scope>NUCLEOTIDE SEQUENCE</scope>
    <source>
        <strain evidence="3">cv. Jingnong 6</strain>
    </source>
</reference>
<evidence type="ECO:0000256" key="1">
    <source>
        <dbReference type="SAM" id="MobiDB-lite"/>
    </source>
</evidence>
<evidence type="ECO:0000313" key="2">
    <source>
        <dbReference type="EMBL" id="KOM38888.1"/>
    </source>
</evidence>
<dbReference type="AlphaFoldDB" id="A0A0L9U7S7"/>
<name>A0A0L9U7S7_PHAAN</name>
<accession>A0A0L9U7S7</accession>
<organism evidence="2 3">
    <name type="scientific">Phaseolus angularis</name>
    <name type="common">Azuki bean</name>
    <name type="synonym">Vigna angularis</name>
    <dbReference type="NCBI Taxonomy" id="3914"/>
    <lineage>
        <taxon>Eukaryota</taxon>
        <taxon>Viridiplantae</taxon>
        <taxon>Streptophyta</taxon>
        <taxon>Embryophyta</taxon>
        <taxon>Tracheophyta</taxon>
        <taxon>Spermatophyta</taxon>
        <taxon>Magnoliopsida</taxon>
        <taxon>eudicotyledons</taxon>
        <taxon>Gunneridae</taxon>
        <taxon>Pentapetalae</taxon>
        <taxon>rosids</taxon>
        <taxon>fabids</taxon>
        <taxon>Fabales</taxon>
        <taxon>Fabaceae</taxon>
        <taxon>Papilionoideae</taxon>
        <taxon>50 kb inversion clade</taxon>
        <taxon>NPAAA clade</taxon>
        <taxon>indigoferoid/millettioid clade</taxon>
        <taxon>Phaseoleae</taxon>
        <taxon>Vigna</taxon>
    </lineage>
</organism>
<feature type="compositionally biased region" description="Pro residues" evidence="1">
    <location>
        <begin position="66"/>
        <end position="77"/>
    </location>
</feature>
<evidence type="ECO:0000313" key="3">
    <source>
        <dbReference type="Proteomes" id="UP000053144"/>
    </source>
</evidence>
<feature type="compositionally biased region" description="Basic residues" evidence="1">
    <location>
        <begin position="78"/>
        <end position="89"/>
    </location>
</feature>
<sequence>MHVEYNFPFHFHHASSQGSAEATANHHIQGRYRRCHQSPAYTALYLLHAQGRAASSLITIVTGPAPPAKLLVPPPPQRLHHGRRQRQRRASPSSREGFLLRSEIVDPTTAVRCCHDWASSSATSFVVRRHRDWVSTTRPSLSVSPSEDRSPSTLHKAAETVTLHHHCRV</sequence>
<dbReference type="EMBL" id="CM003373">
    <property type="protein sequence ID" value="KOM38888.1"/>
    <property type="molecule type" value="Genomic_DNA"/>
</dbReference>
<proteinExistence type="predicted"/>
<dbReference type="Gramene" id="KOM38888">
    <property type="protein sequence ID" value="KOM38888"/>
    <property type="gene ID" value="LR48_Vigan03g227000"/>
</dbReference>
<feature type="region of interest" description="Disordered" evidence="1">
    <location>
        <begin position="66"/>
        <end position="96"/>
    </location>
</feature>
<protein>
    <submittedName>
        <fullName evidence="2">Uncharacterized protein</fullName>
    </submittedName>
</protein>
<dbReference type="Proteomes" id="UP000053144">
    <property type="component" value="Chromosome 3"/>
</dbReference>